<dbReference type="Pfam" id="PF05258">
    <property type="entry name" value="DciA"/>
    <property type="match status" value="1"/>
</dbReference>
<evidence type="ECO:0000313" key="2">
    <source>
        <dbReference type="Proteomes" id="UP000307749"/>
    </source>
</evidence>
<organism evidence="1 2">
    <name type="scientific">Metallibacterium scheffleri</name>
    <dbReference type="NCBI Taxonomy" id="993689"/>
    <lineage>
        <taxon>Bacteria</taxon>
        <taxon>Pseudomonadati</taxon>
        <taxon>Pseudomonadota</taxon>
        <taxon>Gammaproteobacteria</taxon>
        <taxon>Lysobacterales</taxon>
        <taxon>Rhodanobacteraceae</taxon>
        <taxon>Metallibacterium</taxon>
    </lineage>
</organism>
<name>A0A4S3KJU7_9GAMM</name>
<dbReference type="AlphaFoldDB" id="A0A4S3KJU7"/>
<evidence type="ECO:0000313" key="1">
    <source>
        <dbReference type="EMBL" id="THD09075.1"/>
    </source>
</evidence>
<dbReference type="EMBL" id="MWQO01000042">
    <property type="protein sequence ID" value="THD09075.1"/>
    <property type="molecule type" value="Genomic_DNA"/>
</dbReference>
<protein>
    <recommendedName>
        <fullName evidence="3">DUF721 domain-containing protein</fullName>
    </recommendedName>
</protein>
<accession>A0A4S3KJU7</accession>
<dbReference type="RefSeq" id="WP_136256518.1">
    <property type="nucleotide sequence ID" value="NZ_MWQO01000042.1"/>
</dbReference>
<proteinExistence type="predicted"/>
<reference evidence="1 2" key="1">
    <citation type="submission" date="2017-02" db="EMBL/GenBank/DDBJ databases">
        <title>Whole genome sequencing of Metallibacterium scheffleri DSM 24874 (T).</title>
        <authorList>
            <person name="Kumar S."/>
            <person name="Patil P."/>
            <person name="Patil P.B."/>
        </authorList>
    </citation>
    <scope>NUCLEOTIDE SEQUENCE [LARGE SCALE GENOMIC DNA]</scope>
    <source>
        <strain evidence="1 2">DSM 24874</strain>
    </source>
</reference>
<comment type="caution">
    <text evidence="1">The sequence shown here is derived from an EMBL/GenBank/DDBJ whole genome shotgun (WGS) entry which is preliminary data.</text>
</comment>
<keyword evidence="2" id="KW-1185">Reference proteome</keyword>
<sequence length="149" mass="15931">MQLPPQQSRRARGPQSVADCGGLGGLFTKAAALETLDQQLRQRLLPTLAEQVRLGGVHGERIVFVASSAAWASRLRMEQAAILRLARILGLSARVLIVKVAPLPARPPGPAKRLVLSRAAAHHLRAAASSLTDPELRARFLALAELAES</sequence>
<dbReference type="STRING" id="993689.GCA_002077135_03392"/>
<gene>
    <name evidence="1" type="ORF">B1806_11855</name>
</gene>
<evidence type="ECO:0008006" key="3">
    <source>
        <dbReference type="Google" id="ProtNLM"/>
    </source>
</evidence>
<dbReference type="InterPro" id="IPR007922">
    <property type="entry name" value="DciA-like"/>
</dbReference>
<dbReference type="Proteomes" id="UP000307749">
    <property type="component" value="Unassembled WGS sequence"/>
</dbReference>